<keyword evidence="3 5" id="KW-1133">Transmembrane helix</keyword>
<evidence type="ECO:0000256" key="2">
    <source>
        <dbReference type="ARBA" id="ARBA00022692"/>
    </source>
</evidence>
<comment type="subcellular location">
    <subcellularLocation>
        <location evidence="5">Cell membrane</location>
        <topology evidence="5">Multi-pass membrane protein</topology>
    </subcellularLocation>
    <subcellularLocation>
        <location evidence="1">Endomembrane system</location>
        <topology evidence="1">Multi-pass membrane protein</topology>
    </subcellularLocation>
    <subcellularLocation>
        <location evidence="6">Membrane</location>
        <topology evidence="6">Multi-pass membrane protein</topology>
    </subcellularLocation>
</comment>
<comment type="catalytic activity">
    <reaction evidence="5">
        <text>a quinone + NADH + 5 H(+)(in) = a quinol + NAD(+) + 4 H(+)(out)</text>
        <dbReference type="Rhea" id="RHEA:57888"/>
        <dbReference type="ChEBI" id="CHEBI:15378"/>
        <dbReference type="ChEBI" id="CHEBI:24646"/>
        <dbReference type="ChEBI" id="CHEBI:57540"/>
        <dbReference type="ChEBI" id="CHEBI:57945"/>
        <dbReference type="ChEBI" id="CHEBI:132124"/>
    </reaction>
</comment>
<feature type="transmembrane region" description="Helical" evidence="5">
    <location>
        <begin position="238"/>
        <end position="261"/>
    </location>
</feature>
<dbReference type="InterPro" id="IPR010096">
    <property type="entry name" value="NADH-Q_OxRdtase_suN/2"/>
</dbReference>
<comment type="similarity">
    <text evidence="5">Belongs to the complex I subunit 2 family.</text>
</comment>
<keyword evidence="5" id="KW-0813">Transport</keyword>
<keyword evidence="5" id="KW-0520">NAD</keyword>
<evidence type="ECO:0000313" key="8">
    <source>
        <dbReference type="EMBL" id="KEZ76160.1"/>
    </source>
</evidence>
<dbReference type="PATRIC" id="fig|1304275.5.peg.3318"/>
<name>A0A084IHH6_SALHC</name>
<feature type="transmembrane region" description="Helical" evidence="5">
    <location>
        <begin position="128"/>
        <end position="147"/>
    </location>
</feature>
<proteinExistence type="inferred from homology"/>
<organism evidence="8 9">
    <name type="scientific">Salinisphaera hydrothermalis (strain C41B8)</name>
    <dbReference type="NCBI Taxonomy" id="1304275"/>
    <lineage>
        <taxon>Bacteria</taxon>
        <taxon>Pseudomonadati</taxon>
        <taxon>Pseudomonadota</taxon>
        <taxon>Gammaproteobacteria</taxon>
        <taxon>Salinisphaerales</taxon>
        <taxon>Salinisphaeraceae</taxon>
        <taxon>Salinisphaera</taxon>
    </lineage>
</organism>
<dbReference type="AlphaFoldDB" id="A0A084IHH6"/>
<dbReference type="GO" id="GO:0042773">
    <property type="term" value="P:ATP synthesis coupled electron transport"/>
    <property type="evidence" value="ECO:0007669"/>
    <property type="project" value="InterPro"/>
</dbReference>
<feature type="transmembrane region" description="Helical" evidence="5">
    <location>
        <begin position="37"/>
        <end position="61"/>
    </location>
</feature>
<evidence type="ECO:0000256" key="6">
    <source>
        <dbReference type="RuleBase" id="RU000320"/>
    </source>
</evidence>
<feature type="transmembrane region" description="Helical" evidence="5">
    <location>
        <begin position="369"/>
        <end position="388"/>
    </location>
</feature>
<evidence type="ECO:0000259" key="7">
    <source>
        <dbReference type="Pfam" id="PF00361"/>
    </source>
</evidence>
<comment type="subunit">
    <text evidence="5">NDH-1 is composed of 14 different subunits. Subunits NuoA, H, J, K, L, M, N constitute the membrane sector of the complex.</text>
</comment>
<dbReference type="eggNOG" id="COG1007">
    <property type="taxonomic scope" value="Bacteria"/>
</dbReference>
<dbReference type="PANTHER" id="PTHR22773">
    <property type="entry name" value="NADH DEHYDROGENASE"/>
    <property type="match status" value="1"/>
</dbReference>
<feature type="transmembrane region" description="Helical" evidence="5">
    <location>
        <begin position="12"/>
        <end position="30"/>
    </location>
</feature>
<dbReference type="GO" id="GO:0005886">
    <property type="term" value="C:plasma membrane"/>
    <property type="evidence" value="ECO:0007669"/>
    <property type="project" value="UniProtKB-SubCell"/>
</dbReference>
<evidence type="ECO:0000256" key="3">
    <source>
        <dbReference type="ARBA" id="ARBA00022989"/>
    </source>
</evidence>
<sequence length="485" mass="51655">MNDTWNQLVAVLPPIFVCLAVIVVMAAIAYKRSHASAAGITMVGLNLALVSLLAVLTVTPIQVTPLFVIDDYAVFFWAVILVAALATCTYAGAYFKGLDDNREEFYLLVASSVLGAMALVASRHFASLFMGLELLSVPLYGMIAYTYRERQSLEAGFKYMVLSGAASSFLLFGMALLYAASGHLDYEGLAAAAQLGGAGHAWVLMGLGMILVALTFKLSLVPFHVWTPDVYEGAPAPVSTFLATVSKTAVFALLMRFFFLSPVAQDGWLLTLLGVIAFLSMFAGNLLALRQTNIKRLLGYSSIAHIGYLLTAIVAGIPLSIEATGVYLATYVGTTLGAFGVVSLVSSPFAGRDAAHMDHYRGLYWKRPVLAVSMAIMMLSLAGIPLTMGFIGKFYILSVAVAAGLWWLVAGIIIGSGIGLFYYLRVMALLFMERPTDAREPSAAGFGQTAGTVVIWLLAAVTIIVGIYPTWLIDIVGASSIAGIG</sequence>
<keyword evidence="5" id="KW-0874">Quinone</keyword>
<dbReference type="GO" id="GO:0012505">
    <property type="term" value="C:endomembrane system"/>
    <property type="evidence" value="ECO:0007669"/>
    <property type="project" value="UniProtKB-SubCell"/>
</dbReference>
<accession>A0A084IHH6</accession>
<evidence type="ECO:0000256" key="4">
    <source>
        <dbReference type="ARBA" id="ARBA00023136"/>
    </source>
</evidence>
<dbReference type="Pfam" id="PF00361">
    <property type="entry name" value="Proton_antipo_M"/>
    <property type="match status" value="1"/>
</dbReference>
<evidence type="ECO:0000313" key="9">
    <source>
        <dbReference type="Proteomes" id="UP000028302"/>
    </source>
</evidence>
<dbReference type="RefSeq" id="WP_037340595.1">
    <property type="nucleotide sequence ID" value="NZ_APNK01000037.1"/>
</dbReference>
<comment type="caution">
    <text evidence="8">The sequence shown here is derived from an EMBL/GenBank/DDBJ whole genome shotgun (WGS) entry which is preliminary data.</text>
</comment>
<feature type="transmembrane region" description="Helical" evidence="5">
    <location>
        <begin position="445"/>
        <end position="468"/>
    </location>
</feature>
<dbReference type="HAMAP" id="MF_00445">
    <property type="entry name" value="NDH1_NuoN_1"/>
    <property type="match status" value="1"/>
</dbReference>
<comment type="function">
    <text evidence="5">NDH-1 shuttles electrons from NADH, via FMN and iron-sulfur (Fe-S) centers, to quinones in the respiratory chain. The immediate electron acceptor for the enzyme in this species is believed to be ubiquinone. Couples the redox reaction to proton translocation (for every two electrons transferred, four hydrogen ions are translocated across the cytoplasmic membrane), and thus conserves the redox energy in a proton gradient.</text>
</comment>
<dbReference type="EC" id="7.1.1.-" evidence="5"/>
<feature type="transmembrane region" description="Helical" evidence="5">
    <location>
        <begin position="394"/>
        <end position="424"/>
    </location>
</feature>
<dbReference type="OrthoDB" id="9768329at2"/>
<feature type="transmembrane region" description="Helical" evidence="5">
    <location>
        <begin position="267"/>
        <end position="288"/>
    </location>
</feature>
<feature type="transmembrane region" description="Helical" evidence="5">
    <location>
        <begin position="201"/>
        <end position="226"/>
    </location>
</feature>
<reference evidence="8 9" key="1">
    <citation type="submission" date="2013-03" db="EMBL/GenBank/DDBJ databases">
        <title>Salinisphaera hydrothermalis C41B8 Genome Sequencing.</title>
        <authorList>
            <person name="Li C."/>
            <person name="Lai Q."/>
            <person name="Shao Z."/>
        </authorList>
    </citation>
    <scope>NUCLEOTIDE SEQUENCE [LARGE SCALE GENOMIC DNA]</scope>
    <source>
        <strain evidence="8 9">C41B8</strain>
    </source>
</reference>
<evidence type="ECO:0000256" key="5">
    <source>
        <dbReference type="HAMAP-Rule" id="MF_00445"/>
    </source>
</evidence>
<gene>
    <name evidence="5" type="primary">nuoN</name>
    <name evidence="8" type="ORF">C41B8_16204</name>
</gene>
<feature type="transmembrane region" description="Helical" evidence="5">
    <location>
        <begin position="300"/>
        <end position="321"/>
    </location>
</feature>
<protein>
    <recommendedName>
        <fullName evidence="5">NADH-quinone oxidoreductase subunit N</fullName>
        <ecNumber evidence="5">7.1.1.-</ecNumber>
    </recommendedName>
    <alternativeName>
        <fullName evidence="5">NADH dehydrogenase I subunit N</fullName>
    </alternativeName>
    <alternativeName>
        <fullName evidence="5">NDH-1 subunit N</fullName>
    </alternativeName>
</protein>
<keyword evidence="2 5" id="KW-0812">Transmembrane</keyword>
<dbReference type="InterPro" id="IPR001750">
    <property type="entry name" value="ND/Mrp_TM"/>
</dbReference>
<dbReference type="NCBIfam" id="TIGR01770">
    <property type="entry name" value="NDH_I_N"/>
    <property type="match status" value="1"/>
</dbReference>
<feature type="domain" description="NADH:quinone oxidoreductase/Mrp antiporter transmembrane" evidence="7">
    <location>
        <begin position="123"/>
        <end position="418"/>
    </location>
</feature>
<keyword evidence="5" id="KW-0830">Ubiquinone</keyword>
<feature type="transmembrane region" description="Helical" evidence="5">
    <location>
        <begin position="73"/>
        <end position="93"/>
    </location>
</feature>
<evidence type="ECO:0000256" key="1">
    <source>
        <dbReference type="ARBA" id="ARBA00004127"/>
    </source>
</evidence>
<feature type="transmembrane region" description="Helical" evidence="5">
    <location>
        <begin position="105"/>
        <end position="122"/>
    </location>
</feature>
<keyword evidence="9" id="KW-1185">Reference proteome</keyword>
<keyword evidence="5" id="KW-1278">Translocase</keyword>
<keyword evidence="5" id="KW-1003">Cell membrane</keyword>
<dbReference type="STRING" id="1304275.C41B8_16204"/>
<feature type="transmembrane region" description="Helical" evidence="5">
    <location>
        <begin position="327"/>
        <end position="349"/>
    </location>
</feature>
<feature type="transmembrane region" description="Helical" evidence="5">
    <location>
        <begin position="159"/>
        <end position="181"/>
    </location>
</feature>
<dbReference type="GO" id="GO:0008137">
    <property type="term" value="F:NADH dehydrogenase (ubiquinone) activity"/>
    <property type="evidence" value="ECO:0007669"/>
    <property type="project" value="InterPro"/>
</dbReference>
<dbReference type="GO" id="GO:0048038">
    <property type="term" value="F:quinone binding"/>
    <property type="evidence" value="ECO:0007669"/>
    <property type="project" value="UniProtKB-KW"/>
</dbReference>
<dbReference type="EMBL" id="APNK01000037">
    <property type="protein sequence ID" value="KEZ76160.1"/>
    <property type="molecule type" value="Genomic_DNA"/>
</dbReference>
<dbReference type="GO" id="GO:0050136">
    <property type="term" value="F:NADH dehydrogenase (quinone) (non-electrogenic) activity"/>
    <property type="evidence" value="ECO:0007669"/>
    <property type="project" value="UniProtKB-UniRule"/>
</dbReference>
<dbReference type="NCBIfam" id="NF004439">
    <property type="entry name" value="PRK05777.1-1"/>
    <property type="match status" value="1"/>
</dbReference>
<dbReference type="PRINTS" id="PR01434">
    <property type="entry name" value="NADHDHGNASE5"/>
</dbReference>
<keyword evidence="4 5" id="KW-0472">Membrane</keyword>
<dbReference type="Proteomes" id="UP000028302">
    <property type="component" value="Unassembled WGS sequence"/>
</dbReference>